<dbReference type="EMBL" id="CP069103">
    <property type="protein sequence ID" value="QSS51651.1"/>
    <property type="molecule type" value="Genomic_DNA"/>
</dbReference>
<dbReference type="InterPro" id="IPR050235">
    <property type="entry name" value="CK1_Ser-Thr_kinase"/>
</dbReference>
<dbReference type="GO" id="GO:0005524">
    <property type="term" value="F:ATP binding"/>
    <property type="evidence" value="ECO:0007669"/>
    <property type="project" value="InterPro"/>
</dbReference>
<evidence type="ECO:0000313" key="3">
    <source>
        <dbReference type="Proteomes" id="UP000663419"/>
    </source>
</evidence>
<dbReference type="Pfam" id="PF00069">
    <property type="entry name" value="Pkinase"/>
    <property type="match status" value="1"/>
</dbReference>
<name>A0A8A1LD06_AJEC8</name>
<dbReference type="AlphaFoldDB" id="A0A8A1LD06"/>
<evidence type="ECO:0000313" key="2">
    <source>
        <dbReference type="EMBL" id="QSS51651.1"/>
    </source>
</evidence>
<dbReference type="VEuPathDB" id="FungiDB:I7I53_07023"/>
<protein>
    <recommendedName>
        <fullName evidence="1">Protein kinase domain-containing protein</fullName>
    </recommendedName>
</protein>
<reference evidence="2" key="1">
    <citation type="submission" date="2021-01" db="EMBL/GenBank/DDBJ databases">
        <title>Chromosome-level genome assembly of a human fungal pathogen reveals clustering of transcriptionally co-regulated genes.</title>
        <authorList>
            <person name="Voorhies M."/>
            <person name="Cohen S."/>
            <person name="Shea T.P."/>
            <person name="Petrus S."/>
            <person name="Munoz J.F."/>
            <person name="Poplawski S."/>
            <person name="Goldman W.E."/>
            <person name="Michael T."/>
            <person name="Cuomo C.A."/>
            <person name="Sil A."/>
            <person name="Beyhan S."/>
        </authorList>
    </citation>
    <scope>NUCLEOTIDE SEQUENCE</scope>
    <source>
        <strain evidence="2">H88</strain>
    </source>
</reference>
<sequence length="336" mass="37687">MSGKPIDITHDTVDHGASVSAQRIDCEEQAVAPAGLHVKNIPKKLYVNEYEIGKMIDVGSHSNIYTGTHTVSRQEVAVKIQHDNIGQLQHESRVYTHLSGGVGIPSIHWFGMPTTGFQAMVIDLLGPTLEDLFTFCGRKFTLKTVLLLADQLICCLESIHTKSFIHCDVNPGNFLMGTGNCGNQVHVIDFELAKEYQCQKTGLHIPAYETPKSFIGTACYASINAHLGLEQSRRDDIESLGYVLLYFLRGNLPWQDLSAATEEEKHNLILKMKQDISISQLCFGLPSAFSTFIEHSRSLSFEQKPDYSYLRKIFRDLFAAKSFDHDCIFDWTNLKV</sequence>
<evidence type="ECO:0000259" key="1">
    <source>
        <dbReference type="PROSITE" id="PS50011"/>
    </source>
</evidence>
<dbReference type="SUPFAM" id="SSF56112">
    <property type="entry name" value="Protein kinase-like (PK-like)"/>
    <property type="match status" value="1"/>
</dbReference>
<dbReference type="CDD" id="cd14016">
    <property type="entry name" value="STKc_CK1"/>
    <property type="match status" value="1"/>
</dbReference>
<dbReference type="InterPro" id="IPR011009">
    <property type="entry name" value="Kinase-like_dom_sf"/>
</dbReference>
<feature type="domain" description="Protein kinase" evidence="1">
    <location>
        <begin position="50"/>
        <end position="318"/>
    </location>
</feature>
<gene>
    <name evidence="2" type="ORF">I7I53_07023</name>
</gene>
<dbReference type="InterPro" id="IPR000719">
    <property type="entry name" value="Prot_kinase_dom"/>
</dbReference>
<dbReference type="SMART" id="SM00220">
    <property type="entry name" value="S_TKc"/>
    <property type="match status" value="1"/>
</dbReference>
<dbReference type="Proteomes" id="UP000663419">
    <property type="component" value="Chromosome 2"/>
</dbReference>
<accession>A0A8A1LD06</accession>
<proteinExistence type="predicted"/>
<dbReference type="Gene3D" id="1.10.510.10">
    <property type="entry name" value="Transferase(Phosphotransferase) domain 1"/>
    <property type="match status" value="1"/>
</dbReference>
<dbReference type="PANTHER" id="PTHR11909">
    <property type="entry name" value="CASEIN KINASE-RELATED"/>
    <property type="match status" value="1"/>
</dbReference>
<organism evidence="2 3">
    <name type="scientific">Ajellomyces capsulatus (strain H88)</name>
    <name type="common">Darling's disease fungus</name>
    <name type="synonym">Histoplasma capsulatum</name>
    <dbReference type="NCBI Taxonomy" id="544711"/>
    <lineage>
        <taxon>Eukaryota</taxon>
        <taxon>Fungi</taxon>
        <taxon>Dikarya</taxon>
        <taxon>Ascomycota</taxon>
        <taxon>Pezizomycotina</taxon>
        <taxon>Eurotiomycetes</taxon>
        <taxon>Eurotiomycetidae</taxon>
        <taxon>Onygenales</taxon>
        <taxon>Ajellomycetaceae</taxon>
        <taxon>Histoplasma</taxon>
    </lineage>
</organism>
<dbReference type="GO" id="GO:0004672">
    <property type="term" value="F:protein kinase activity"/>
    <property type="evidence" value="ECO:0007669"/>
    <property type="project" value="InterPro"/>
</dbReference>
<dbReference type="PROSITE" id="PS50011">
    <property type="entry name" value="PROTEIN_KINASE_DOM"/>
    <property type="match status" value="1"/>
</dbReference>